<dbReference type="Proteomes" id="UP000186698">
    <property type="component" value="Chromosome 1L"/>
</dbReference>
<dbReference type="RefSeq" id="XP_018124285.1">
    <property type="nucleotide sequence ID" value="XM_018268796.2"/>
</dbReference>
<reference evidence="4" key="1">
    <citation type="submission" date="2025-08" db="UniProtKB">
        <authorList>
            <consortium name="RefSeq"/>
        </authorList>
    </citation>
    <scope>IDENTIFICATION</scope>
    <source>
        <strain evidence="4">J_2021</strain>
        <tissue evidence="4">Erythrocytes</tissue>
    </source>
</reference>
<dbReference type="Xenbase" id="XB-GENE-6487021">
    <property type="gene designation" value="dspp.L"/>
</dbReference>
<evidence type="ECO:0000256" key="1">
    <source>
        <dbReference type="SAM" id="MobiDB-lite"/>
    </source>
</evidence>
<feature type="region of interest" description="Disordered" evidence="1">
    <location>
        <begin position="218"/>
        <end position="296"/>
    </location>
</feature>
<accession>A0A8J0VLG3</accession>
<feature type="compositionally biased region" description="Low complexity" evidence="1">
    <location>
        <begin position="247"/>
        <end position="259"/>
    </location>
</feature>
<dbReference type="AGR" id="Xenbase:XB-GENE-6487021"/>
<evidence type="ECO:0000256" key="2">
    <source>
        <dbReference type="SAM" id="SignalP"/>
    </source>
</evidence>
<gene>
    <name evidence="4 5" type="primary">dspp.L</name>
</gene>
<feature type="signal peptide" evidence="2">
    <location>
        <begin position="1"/>
        <end position="16"/>
    </location>
</feature>
<proteinExistence type="predicted"/>
<evidence type="ECO:0000313" key="5">
    <source>
        <dbReference type="Xenbase" id="XB-GENE-6487021"/>
    </source>
</evidence>
<organism evidence="3 4">
    <name type="scientific">Xenopus laevis</name>
    <name type="common">African clawed frog</name>
    <dbReference type="NCBI Taxonomy" id="8355"/>
    <lineage>
        <taxon>Eukaryota</taxon>
        <taxon>Metazoa</taxon>
        <taxon>Chordata</taxon>
        <taxon>Craniata</taxon>
        <taxon>Vertebrata</taxon>
        <taxon>Euteleostomi</taxon>
        <taxon>Amphibia</taxon>
        <taxon>Batrachia</taxon>
        <taxon>Anura</taxon>
        <taxon>Pipoidea</taxon>
        <taxon>Pipidae</taxon>
        <taxon>Xenopodinae</taxon>
        <taxon>Xenopus</taxon>
        <taxon>Xenopus</taxon>
    </lineage>
</organism>
<feature type="compositionally biased region" description="Polar residues" evidence="1">
    <location>
        <begin position="218"/>
        <end position="234"/>
    </location>
</feature>
<dbReference type="OrthoDB" id="10463511at2759"/>
<sequence length="296" mass="33284">MRTLLILGYLLGTSLAIKITKDDRIENRGVKTSNRIEECRHLQDPYDTHLIRTGSNRNQQFHREEMSQANSEGFYLQFFVTKGKQPVTNPRANIHIYSNTTSHNEDKFSGKPPSQNFRKIRQRKRVKTLESGWFKNITCDKMDDGHLGKACKKIMLNKRSISYQTTQNNTYRSSDETANSQNTRNVNNPLDLSKFTDSDDLEDIPYDYYTTNTHSNAHSSEFSYPSDSNESNLPSGPKQDGVNGALNRSGISSSISVSSESRESRQSGSNSGSKEVLAKPGKNSNELSAAKPGQNE</sequence>
<evidence type="ECO:0000313" key="3">
    <source>
        <dbReference type="Proteomes" id="UP000186698"/>
    </source>
</evidence>
<keyword evidence="2" id="KW-0732">Signal</keyword>
<protein>
    <submittedName>
        <fullName evidence="4">Uncharacterized protein dspp.L</fullName>
    </submittedName>
</protein>
<dbReference type="KEGG" id="xla:108719627"/>
<keyword evidence="3" id="KW-1185">Reference proteome</keyword>
<feature type="chain" id="PRO_5035321431" evidence="2">
    <location>
        <begin position="17"/>
        <end position="296"/>
    </location>
</feature>
<feature type="region of interest" description="Disordered" evidence="1">
    <location>
        <begin position="165"/>
        <end position="198"/>
    </location>
</feature>
<dbReference type="AlphaFoldDB" id="A0A8J0VLG3"/>
<feature type="compositionally biased region" description="Polar residues" evidence="1">
    <location>
        <begin position="165"/>
        <end position="190"/>
    </location>
</feature>
<name>A0A8J0VLG3_XENLA</name>
<evidence type="ECO:0000313" key="4">
    <source>
        <dbReference type="RefSeq" id="XP_018124285.1"/>
    </source>
</evidence>
<dbReference type="GeneID" id="108719627"/>
<dbReference type="CTD" id="108719627"/>